<feature type="region of interest" description="Disordered" evidence="1">
    <location>
        <begin position="1773"/>
        <end position="1897"/>
    </location>
</feature>
<feature type="region of interest" description="Disordered" evidence="1">
    <location>
        <begin position="385"/>
        <end position="440"/>
    </location>
</feature>
<feature type="compositionally biased region" description="Polar residues" evidence="1">
    <location>
        <begin position="350"/>
        <end position="368"/>
    </location>
</feature>
<name>A0A9X0A0G8_9CNID</name>
<feature type="compositionally biased region" description="Basic and acidic residues" evidence="1">
    <location>
        <begin position="414"/>
        <end position="426"/>
    </location>
</feature>
<feature type="region of interest" description="Disordered" evidence="1">
    <location>
        <begin position="487"/>
        <end position="509"/>
    </location>
</feature>
<proteinExistence type="predicted"/>
<feature type="compositionally biased region" description="Polar residues" evidence="1">
    <location>
        <begin position="838"/>
        <end position="868"/>
    </location>
</feature>
<feature type="region of interest" description="Disordered" evidence="1">
    <location>
        <begin position="196"/>
        <end position="300"/>
    </location>
</feature>
<evidence type="ECO:0000313" key="3">
    <source>
        <dbReference type="Proteomes" id="UP001163046"/>
    </source>
</evidence>
<feature type="compositionally biased region" description="Basic and acidic residues" evidence="1">
    <location>
        <begin position="247"/>
        <end position="271"/>
    </location>
</feature>
<feature type="region of interest" description="Disordered" evidence="1">
    <location>
        <begin position="820"/>
        <end position="868"/>
    </location>
</feature>
<feature type="compositionally biased region" description="Basic and acidic residues" evidence="1">
    <location>
        <begin position="1538"/>
        <end position="1549"/>
    </location>
</feature>
<feature type="region of interest" description="Disordered" evidence="1">
    <location>
        <begin position="920"/>
        <end position="940"/>
    </location>
</feature>
<feature type="compositionally biased region" description="Basic and acidic residues" evidence="1">
    <location>
        <begin position="231"/>
        <end position="240"/>
    </location>
</feature>
<accession>A0A9X0A0G8</accession>
<feature type="compositionally biased region" description="Low complexity" evidence="1">
    <location>
        <begin position="394"/>
        <end position="409"/>
    </location>
</feature>
<dbReference type="Proteomes" id="UP001163046">
    <property type="component" value="Unassembled WGS sequence"/>
</dbReference>
<evidence type="ECO:0000313" key="2">
    <source>
        <dbReference type="EMBL" id="KAJ7389394.1"/>
    </source>
</evidence>
<feature type="region of interest" description="Disordered" evidence="1">
    <location>
        <begin position="325"/>
        <end position="368"/>
    </location>
</feature>
<feature type="compositionally biased region" description="Basic and acidic residues" evidence="1">
    <location>
        <begin position="279"/>
        <end position="288"/>
    </location>
</feature>
<feature type="compositionally biased region" description="Polar residues" evidence="1">
    <location>
        <begin position="1718"/>
        <end position="1738"/>
    </location>
</feature>
<feature type="region of interest" description="Disordered" evidence="1">
    <location>
        <begin position="1478"/>
        <end position="1513"/>
    </location>
</feature>
<evidence type="ECO:0000256" key="1">
    <source>
        <dbReference type="SAM" id="MobiDB-lite"/>
    </source>
</evidence>
<feature type="compositionally biased region" description="Basic and acidic residues" evidence="1">
    <location>
        <begin position="490"/>
        <end position="502"/>
    </location>
</feature>
<protein>
    <submittedName>
        <fullName evidence="2">Uncharacterized protein</fullName>
    </submittedName>
</protein>
<feature type="region of interest" description="Disordered" evidence="1">
    <location>
        <begin position="1710"/>
        <end position="1738"/>
    </location>
</feature>
<feature type="compositionally biased region" description="Basic and acidic residues" evidence="1">
    <location>
        <begin position="337"/>
        <end position="349"/>
    </location>
</feature>
<feature type="compositionally biased region" description="Basic and acidic residues" evidence="1">
    <location>
        <begin position="1558"/>
        <end position="1572"/>
    </location>
</feature>
<feature type="region of interest" description="Disordered" evidence="1">
    <location>
        <begin position="1400"/>
        <end position="1440"/>
    </location>
</feature>
<keyword evidence="3" id="KW-1185">Reference proteome</keyword>
<sequence length="2055" mass="226419">MMLPGDARSAWKSPLLYRNQVLSLCTMKVAPRQPSETFTGFTRHLAIKAKSAGVLSIDSFTTMFLVPSSKLAVHLGFCAAEEPPRMFCIVCRRHTIPLSPIATTVWPLASPVVPPAGSRSAPSSHTGTPVGTFATAIRPASLDLKAQHKAKIVVSSPEKNLRLSPKHTHPRQIAKRSLSFPYSLAKDASKCLQRISRSASTSGSVGFRADSTAMPAMPAMPSEVSNGNSMHRSDAGRLSDDSQAVKGDSHDSRTSPEEHCLNSASSREKSQDGQSCNEADTKRAKTTPDLKGYSSESSANTLTSLPSELVAVYISHLATLKKCSNVSKKPQGGDSESELKPPKAKEPHEVQTSCNAHQGNSCTRESQAYSNTDAKKFHAPLYRTSPAHSDVGRSRVTVTSVTPSTVEDSCTTEKPARSRTDGRNCDETLPSASLAHGSLDQSRVTMEESAVTPSAACTSPSSMSFSPFWPDSPLLFFPGSERIPFLSDTPVKKDGRNPHEKGVSVNPGEKCLPEYLEQSQQRDEFSADRTRHLMTRDEAVSTSRVLVESPFEAMEEKSPNGVDLHLENWNTNSSNLNDKQVRESLEIPFEALEEKSPHGVNIHLENWNTNSSYLNDKRALRNLRKAVARAEIPKLHKNKNTELQDDLQTIDMDISESPLCPIILSHTYSCTPSMPPYDSSSKNSNYSLNLTGSSAPYSGGEHARNAVDSSSHSNTTETLETLSSVFGDPGDAWKYVAVSVDVQTTAHTELSSRDSSEYFVARDGTSFACDTRDARAFPMDNTKTRVDVDPRVLESGDIVEPIDMDIADDSELLSNTVVCESDTRRSAPPTESAEVLESCNTKSVEAPLSSTEKPINGSSQGADSLSEVTNTSKQNVAISEETLPPEVTTSKITTDCCSETTLPSRKRPYSCLASSLEQDTDSSVAKDSQQNPVLSTTSDAPIQTTCSPNKDTPSTFSLTNRKALGFSFSPKKCSQVCSRQLKTLQDAFTVATNCDQPNLCKPVDGKSAELSSVKPCKSAPRKSTASHFKTVTNDICKGALKSTNGIDRKNSDDTATTDERKDCTPLAVSCTAFEKEVKDLPGHTGANLGGVIETSLYQDWGLQRGATDCTELQLTEESSYLTIEELDVGATEVTDLGSEADRALEPIEFWPMIDDCDFPEPETVMCSPVNSIETFTFRFPGKFGFDEDVTEIFPTETRTTEEENTLVEERFRGVCMVPEVVICSDVDSETIVPCSEDHVPEACPPEKHSEGVGPREELKTFGSMCVDSQRVGEIVHDARVSQVSGEELHWSELSEDLNVLEGESSVERSKLTVNCAEGSLAKLSASLTSRSVERSKEVAIQSKDSEVSDRGSYESVVPLIEICCTEKPNSSLRDSMETAENVALPTTMPPLLMDLREETSKTGYSTETRRKETHPGNACSTQLQGKGTHPGNSTGKVDTTNSFDRLPCSILVQGKDRHTRNVPERVEAVNCPGKVSYSTQVQGKESRPGNVETGNCTEKSPRLAQLQGEDRHTRNVPERVETVNCPGKLSYSTQVQGKESRPGNVETDKSPYSAQLQGKDRHTRNATERVERVNCSGKLSHSSQVQGKEKHPENEAEKMVNCCGKLLCSTEVNMKERHPGNATEREEIINLPCSSERPTDVQEKKCLVNSTERVQAINCPNDVAEARSDSRQEPVIPDSVKPKTLQSCHTDHNLQVKPSRENKPFTATLSEAVKPTKLDSSPQTRNTNKRQCSGVNNTTDFTAKQDVSVKSVEPSANTVKHCKSVDKTTKTVQSLNVTTSQPPRPSNKCEIVAQEGKTKDGRGRDGSRDGSRGRDARGKSEPLGDMNDLQRDNRMLNGKRKQLTEPENVAKQQKLSPVPPLMFTDGSVERDRVERDRVERDRVERDRVERDRVERDRVERDRVERDHVAREHLREMNFGDNRFCGYYTERDQCDYLRQAVYDREEEARLKTIYEKHSFPCWTAPTLPTHSHIHNGEREVLPHLVPNDPRWYPQRDITNYDRFEPVQPRLSDYGRPMFVSNMCRARPMFSPAPTVPDPWSLPGNSCHVSYPLLRPR</sequence>
<feature type="compositionally biased region" description="Polar residues" evidence="1">
    <location>
        <begin position="1418"/>
        <end position="1440"/>
    </location>
</feature>
<dbReference type="EMBL" id="MU825434">
    <property type="protein sequence ID" value="KAJ7389394.1"/>
    <property type="molecule type" value="Genomic_DNA"/>
</dbReference>
<feature type="compositionally biased region" description="Basic and acidic residues" evidence="1">
    <location>
        <begin position="1796"/>
        <end position="1834"/>
    </location>
</feature>
<comment type="caution">
    <text evidence="2">The sequence shown here is derived from an EMBL/GenBank/DDBJ whole genome shotgun (WGS) entry which is preliminary data.</text>
</comment>
<gene>
    <name evidence="2" type="ORF">OS493_031924</name>
</gene>
<reference evidence="2" key="1">
    <citation type="submission" date="2023-01" db="EMBL/GenBank/DDBJ databases">
        <title>Genome assembly of the deep-sea coral Lophelia pertusa.</title>
        <authorList>
            <person name="Herrera S."/>
            <person name="Cordes E."/>
        </authorList>
    </citation>
    <scope>NUCLEOTIDE SEQUENCE</scope>
    <source>
        <strain evidence="2">USNM1676648</strain>
        <tissue evidence="2">Polyp</tissue>
    </source>
</reference>
<feature type="compositionally biased region" description="Polar residues" evidence="1">
    <location>
        <begin position="1577"/>
        <end position="1586"/>
    </location>
</feature>
<feature type="compositionally biased region" description="Basic and acidic residues" evidence="1">
    <location>
        <begin position="1867"/>
        <end position="1897"/>
    </location>
</feature>
<organism evidence="2 3">
    <name type="scientific">Desmophyllum pertusum</name>
    <dbReference type="NCBI Taxonomy" id="174260"/>
    <lineage>
        <taxon>Eukaryota</taxon>
        <taxon>Metazoa</taxon>
        <taxon>Cnidaria</taxon>
        <taxon>Anthozoa</taxon>
        <taxon>Hexacorallia</taxon>
        <taxon>Scleractinia</taxon>
        <taxon>Caryophylliina</taxon>
        <taxon>Caryophylliidae</taxon>
        <taxon>Desmophyllum</taxon>
    </lineage>
</organism>
<feature type="region of interest" description="Disordered" evidence="1">
    <location>
        <begin position="1526"/>
        <end position="1593"/>
    </location>
</feature>